<evidence type="ECO:0000313" key="1">
    <source>
        <dbReference type="EMBL" id="CUO59961.1"/>
    </source>
</evidence>
<dbReference type="GeneID" id="69590383"/>
<dbReference type="SUPFAM" id="SSF158682">
    <property type="entry name" value="TerB-like"/>
    <property type="match status" value="1"/>
</dbReference>
<accession>A0A174GDE0</accession>
<reference evidence="1 2" key="1">
    <citation type="submission" date="2015-09" db="EMBL/GenBank/DDBJ databases">
        <authorList>
            <consortium name="Pathogen Informatics"/>
        </authorList>
    </citation>
    <scope>NUCLEOTIDE SEQUENCE [LARGE SCALE GENOMIC DNA]</scope>
    <source>
        <strain evidence="1 2">2789STDY5834846</strain>
    </source>
</reference>
<name>A0A174GDE0_9BACE</name>
<sequence length="1475" mass="162098">MIILYSGNKEIKLDVKDESYSYEAIMAEDTLNLYFSYPGYLEIPVGTWCDFYGKRYSLKKDSNFKKKGERNFEYTLILETAKADAMMWKVRHIADNSIKFAYTAKAHEHLRLLVENLNRRDMGWKVGDCIEGTDKVINYNHTYILDALNQLADTYETEWQITGKTVHLRKVEYNKNNPLKLSYGKGHGFKVGVGRESGDIPPEIVLVETSDRNINYSTYGAKYLLLPKSKTLHYEGRRYITDADGTSVMRADKSLVTGKEDSLDCTAIYPSRIGTVSSVIEVNKETNFYDFVDSDIPNDLDFKKCLIAGETMTVIFQTGTLTGKEFEVKYIHEPILKENGEIEKAGRRFEIVPQEIDGITMPEPDVWHPKTGDTYAVFGIQLPNSYICNDEEQTGASWEVFKEAAKYLFEHEDKSFVFTGTLDGIWAKKRWLEIGGKIVLGGYVDFSDTQFHPEGSLIRMIGIKRYVNNPYSPEIELSNDPVGTSVTSELDKIETNEVDVDIKYKDSLRFTKRRFRDAKETMSMLENALLNFSGSINPITIQTMQLLVGDESLQFRFVRSKAVPVQVSHNITYNINTKVLHSPAGIIQHMTLGIKTVSSEHKASEYKFWDMAEYNSPALIAPEKKYYLYAVCSKENQTGTFLLSETAIKMEQIAGYYHLLTGILNSEYEGERSFVELYGFTEVLPGRVTTERIISPDGKTYFDLVKSEIGGNIQIKAGSSGLENLEEWLEVSDLIDSIQKSAADANDAVGGLHDYIDGAFADGIITEAEAKAIEKYINTVNNAKAAVEATYNKLYVNPYLSGTAKTGLLNAKVTLMGSIENLIKSINTAIADGQTTVAEKKDVDDKYVLFNSAYADFTTAVETANKAIHDALKGYSEEALREAAVAMEAANAAAKSASEANNAVSNLNNYVDGAFSDGVISEAEASAIEKYINTVNNAKAAVEATYNKLYANTYLTGVAKTNLLNAKITLMGAIERLINAINTAIADKLTTPDEKQAVDTQFAGFNSAYADFNTAVEEANKSIQDKLKSFADDAMKKALEALKDAADATKAAEKVNDDISDLHKYVDGAFADGIISEAETKAIEKYINTVKNTKASVEATYNKLYVNTYLVGVAKTNLLNAKISLFGAIDNLLAAINVAIADGQTTTAEKKNVDDKFALFNSTLASFNTAVEAANQSIQDALKQFADNNKAELDILSDRISAQVTRVDSITQRIDTAGWITTADGNKIYASKELENGNTLISYINQAGEATTIHSSKINLEGAVTITALHSDLQTVINSKVDRDGLGGLAFKDAVEAAQLGSTIIIGGYLNTDLIKVRRIDAEVGFVGGFTIEKGRLIWTRSDYFGGTSRSLKLGSGTSKEGVVNVTFNPATDGRFGVAAIGANAGGSAAIYGSSKTNPTYPSNYVYAGFFDGNVTVLGDVSARGFFPQDNSGNSVSVVSDAWLYGLKNNQLEGIASKNMKIHIIKGMIVECSQY</sequence>
<dbReference type="InterPro" id="IPR029024">
    <property type="entry name" value="TerB-like"/>
</dbReference>
<organism evidence="1 2">
    <name type="scientific">Bacteroides faecis</name>
    <dbReference type="NCBI Taxonomy" id="674529"/>
    <lineage>
        <taxon>Bacteria</taxon>
        <taxon>Pseudomonadati</taxon>
        <taxon>Bacteroidota</taxon>
        <taxon>Bacteroidia</taxon>
        <taxon>Bacteroidales</taxon>
        <taxon>Bacteroidaceae</taxon>
        <taxon>Bacteroides</taxon>
    </lineage>
</organism>
<protein>
    <submittedName>
        <fullName evidence="1">Uncharacterized protein</fullName>
    </submittedName>
</protein>
<evidence type="ECO:0000313" key="2">
    <source>
        <dbReference type="Proteomes" id="UP000095606"/>
    </source>
</evidence>
<gene>
    <name evidence="1" type="ORF">ERS852461_00660</name>
</gene>
<proteinExistence type="predicted"/>
<dbReference type="RefSeq" id="WP_224207171.1">
    <property type="nucleotide sequence ID" value="NZ_CP081916.1"/>
</dbReference>
<dbReference type="EMBL" id="CZAE01000002">
    <property type="protein sequence ID" value="CUO59961.1"/>
    <property type="molecule type" value="Genomic_DNA"/>
</dbReference>
<dbReference type="Proteomes" id="UP000095606">
    <property type="component" value="Unassembled WGS sequence"/>
</dbReference>